<dbReference type="GO" id="GO:0005886">
    <property type="term" value="C:plasma membrane"/>
    <property type="evidence" value="ECO:0007669"/>
    <property type="project" value="UniProtKB-SubCell"/>
</dbReference>
<dbReference type="GO" id="GO:0098552">
    <property type="term" value="C:side of membrane"/>
    <property type="evidence" value="ECO:0007669"/>
    <property type="project" value="UniProtKB-KW"/>
</dbReference>
<feature type="compositionally biased region" description="Low complexity" evidence="8">
    <location>
        <begin position="248"/>
        <end position="257"/>
    </location>
</feature>
<protein>
    <recommendedName>
        <fullName evidence="10">FAS1 domain-containing protein</fullName>
    </recommendedName>
</protein>
<keyword evidence="6" id="KW-0472">Membrane</keyword>
<evidence type="ECO:0000256" key="4">
    <source>
        <dbReference type="ARBA" id="ARBA00022622"/>
    </source>
</evidence>
<organism evidence="11 12">
    <name type="scientific">Linum trigynum</name>
    <dbReference type="NCBI Taxonomy" id="586398"/>
    <lineage>
        <taxon>Eukaryota</taxon>
        <taxon>Viridiplantae</taxon>
        <taxon>Streptophyta</taxon>
        <taxon>Embryophyta</taxon>
        <taxon>Tracheophyta</taxon>
        <taxon>Spermatophyta</taxon>
        <taxon>Magnoliopsida</taxon>
        <taxon>eudicotyledons</taxon>
        <taxon>Gunneridae</taxon>
        <taxon>Pentapetalae</taxon>
        <taxon>rosids</taxon>
        <taxon>fabids</taxon>
        <taxon>Malpighiales</taxon>
        <taxon>Linaceae</taxon>
        <taxon>Linum</taxon>
    </lineage>
</organism>
<evidence type="ECO:0000313" key="12">
    <source>
        <dbReference type="Proteomes" id="UP001497516"/>
    </source>
</evidence>
<keyword evidence="7" id="KW-0449">Lipoprotein</keyword>
<evidence type="ECO:0000313" key="11">
    <source>
        <dbReference type="EMBL" id="CAL1352978.1"/>
    </source>
</evidence>
<keyword evidence="3" id="KW-1003">Cell membrane</keyword>
<evidence type="ECO:0000256" key="9">
    <source>
        <dbReference type="SAM" id="SignalP"/>
    </source>
</evidence>
<accession>A0AAV2C914</accession>
<reference evidence="11 12" key="1">
    <citation type="submission" date="2024-04" db="EMBL/GenBank/DDBJ databases">
        <authorList>
            <person name="Fracassetti M."/>
        </authorList>
    </citation>
    <scope>NUCLEOTIDE SEQUENCE [LARGE SCALE GENOMIC DNA]</scope>
</reference>
<feature type="signal peptide" evidence="9">
    <location>
        <begin position="1"/>
        <end position="26"/>
    </location>
</feature>
<dbReference type="PANTHER" id="PTHR32382:SF91">
    <property type="entry name" value="FAS1 DOMAIN-CONTAINING PROTEIN"/>
    <property type="match status" value="1"/>
</dbReference>
<dbReference type="EMBL" id="OZ034813">
    <property type="protein sequence ID" value="CAL1352978.1"/>
    <property type="molecule type" value="Genomic_DNA"/>
</dbReference>
<proteinExistence type="inferred from homology"/>
<comment type="similarity">
    <text evidence="2">Belongs to the fasciclin-like AGP family.</text>
</comment>
<dbReference type="InterPro" id="IPR000782">
    <property type="entry name" value="FAS1_domain"/>
</dbReference>
<name>A0AAV2C914_9ROSI</name>
<feature type="domain" description="FAS1" evidence="10">
    <location>
        <begin position="28"/>
        <end position="143"/>
    </location>
</feature>
<dbReference type="AlphaFoldDB" id="A0AAV2C914"/>
<feature type="chain" id="PRO_5043315132" description="FAS1 domain-containing protein" evidence="9">
    <location>
        <begin position="27"/>
        <end position="279"/>
    </location>
</feature>
<keyword evidence="5 9" id="KW-0732">Signal</keyword>
<dbReference type="Pfam" id="PF02469">
    <property type="entry name" value="Fasciclin"/>
    <property type="match status" value="1"/>
</dbReference>
<evidence type="ECO:0000256" key="8">
    <source>
        <dbReference type="SAM" id="MobiDB-lite"/>
    </source>
</evidence>
<feature type="compositionally biased region" description="Pro residues" evidence="8">
    <location>
        <begin position="194"/>
        <end position="204"/>
    </location>
</feature>
<evidence type="ECO:0000256" key="7">
    <source>
        <dbReference type="ARBA" id="ARBA00023288"/>
    </source>
</evidence>
<keyword evidence="4" id="KW-0336">GPI-anchor</keyword>
<keyword evidence="4" id="KW-0325">Glycoprotein</keyword>
<evidence type="ECO:0000259" key="10">
    <source>
        <dbReference type="PROSITE" id="PS50213"/>
    </source>
</evidence>
<dbReference type="Proteomes" id="UP001497516">
    <property type="component" value="Chromosome 1"/>
</dbReference>
<comment type="subcellular location">
    <subcellularLocation>
        <location evidence="1">Cell membrane</location>
        <topology evidence="1">Lipid-anchor</topology>
        <topology evidence="1">GPI-anchor</topology>
    </subcellularLocation>
</comment>
<gene>
    <name evidence="11" type="ORF">LTRI10_LOCUS907</name>
</gene>
<dbReference type="PROSITE" id="PS50213">
    <property type="entry name" value="FAS1"/>
    <property type="match status" value="1"/>
</dbReference>
<evidence type="ECO:0000256" key="1">
    <source>
        <dbReference type="ARBA" id="ARBA00004609"/>
    </source>
</evidence>
<keyword evidence="12" id="KW-1185">Reference proteome</keyword>
<evidence type="ECO:0000256" key="2">
    <source>
        <dbReference type="ARBA" id="ARBA00007843"/>
    </source>
</evidence>
<dbReference type="Gene3D" id="2.30.180.10">
    <property type="entry name" value="FAS1 domain"/>
    <property type="match status" value="1"/>
</dbReference>
<evidence type="ECO:0000256" key="5">
    <source>
        <dbReference type="ARBA" id="ARBA00022729"/>
    </source>
</evidence>
<dbReference type="SUPFAM" id="SSF82153">
    <property type="entry name" value="FAS1 domain"/>
    <property type="match status" value="1"/>
</dbReference>
<sequence>METPNWLFFAVVSLLTFSSQTQRACAGNFNITEILDNYSDYSQFNDLLSRTRVANRINGQGTVTVLVVNNGAAGSLSGQSNETIKAVLKLHVILDFLNMQKIKNLKQRSATYTNMYQTTGDANAYQGMTNMTKNVGDSNDQVMFGNGRRNANLTVSLQKVVSTVVAPGGWVSVIEVSGLIEPDWVFNLKASPPKKAPSPGPSDAPAPSRRHRKEAPESAESAEDYSPPEPDADAESSDSPAPAPAPGGPKSAAASSPSAVPAAAFAAVLVGLLAFKLGF</sequence>
<dbReference type="InterPro" id="IPR033254">
    <property type="entry name" value="Plant_FLA"/>
</dbReference>
<evidence type="ECO:0000256" key="6">
    <source>
        <dbReference type="ARBA" id="ARBA00023136"/>
    </source>
</evidence>
<dbReference type="InterPro" id="IPR036378">
    <property type="entry name" value="FAS1_dom_sf"/>
</dbReference>
<evidence type="ECO:0000256" key="3">
    <source>
        <dbReference type="ARBA" id="ARBA00022475"/>
    </source>
</evidence>
<feature type="region of interest" description="Disordered" evidence="8">
    <location>
        <begin position="191"/>
        <end position="257"/>
    </location>
</feature>
<dbReference type="PANTHER" id="PTHR32382">
    <property type="entry name" value="FASCICLIN-LIKE ARABINOGALACTAN PROTEIN"/>
    <property type="match status" value="1"/>
</dbReference>